<comment type="caution">
    <text evidence="1">The sequence shown here is derived from an EMBL/GenBank/DDBJ whole genome shotgun (WGS) entry which is preliminary data.</text>
</comment>
<evidence type="ECO:0000313" key="1">
    <source>
        <dbReference type="EMBL" id="TDT43745.1"/>
    </source>
</evidence>
<dbReference type="AlphaFoldDB" id="A0A4R7JZQ6"/>
<keyword evidence="2" id="KW-1185">Reference proteome</keyword>
<protein>
    <submittedName>
        <fullName evidence="1">Uncharacterized protein</fullName>
    </submittedName>
</protein>
<accession>A0A4R7JZQ6</accession>
<dbReference type="Proteomes" id="UP000294749">
    <property type="component" value="Unassembled WGS sequence"/>
</dbReference>
<dbReference type="EMBL" id="SOAY01000012">
    <property type="protein sequence ID" value="TDT43745.1"/>
    <property type="molecule type" value="Genomic_DNA"/>
</dbReference>
<sequence length="420" mass="49777">MTKIELLKKEFPDLNFESKEHEFFYAEDDIRKEDRIHISGFKGNSEFQIVVKPDHEIDSVSEILKENIFVFPDFLAIRYNNTIEVLLTSISYRTSFRNIEVDDEVNKTVVFNVGMNYHRNNLNILLEIGQDNLLPKFLQFVRGAFRYSRRKPTILKIEGYKKESPDGIVNDIRNVINSVLFDIEYNYDIALETVNIDGLLRRFIRRRKKKAELPNEKFDLVYKKYIPELIQYFHIAEKVDFLPFKFICYYHIIEYFSDKSAYDLVSKEVKKILLKPDFHLKTDKYVTSAINLFKKENDRHTNDKVKIERVLKQYIKREELKESIEELELIDHFSKSLTFDCVKPLELPAIDFEKDGNFFGELTKRIYSTRCSIVHSNPDFDESKAVPFNPSPNNIDKLRIEIEMISEIARTIIIESKENN</sequence>
<name>A0A4R7JZQ6_9FLAO</name>
<organism evidence="1 2">
    <name type="scientific">Maribacter spongiicola</name>
    <dbReference type="NCBI Taxonomy" id="1206753"/>
    <lineage>
        <taxon>Bacteria</taxon>
        <taxon>Pseudomonadati</taxon>
        <taxon>Bacteroidota</taxon>
        <taxon>Flavobacteriia</taxon>
        <taxon>Flavobacteriales</taxon>
        <taxon>Flavobacteriaceae</taxon>
        <taxon>Maribacter</taxon>
    </lineage>
</organism>
<proteinExistence type="predicted"/>
<reference evidence="1 2" key="1">
    <citation type="submission" date="2019-03" db="EMBL/GenBank/DDBJ databases">
        <title>Genomic Encyclopedia of Archaeal and Bacterial Type Strains, Phase II (KMG-II): from individual species to whole genera.</title>
        <authorList>
            <person name="Goeker M."/>
        </authorList>
    </citation>
    <scope>NUCLEOTIDE SEQUENCE [LARGE SCALE GENOMIC DNA]</scope>
    <source>
        <strain evidence="1 2">DSM 25233</strain>
    </source>
</reference>
<dbReference type="OrthoDB" id="1404948at2"/>
<dbReference type="RefSeq" id="WP_133688132.1">
    <property type="nucleotide sequence ID" value="NZ_SOAY01000012.1"/>
</dbReference>
<evidence type="ECO:0000313" key="2">
    <source>
        <dbReference type="Proteomes" id="UP000294749"/>
    </source>
</evidence>
<gene>
    <name evidence="1" type="ORF">CLV90_2868</name>
</gene>